<protein>
    <submittedName>
        <fullName evidence="1">ATP-binding protein</fullName>
    </submittedName>
</protein>
<organism evidence="1 2">
    <name type="scientific">Streptomyces beijiangensis</name>
    <dbReference type="NCBI Taxonomy" id="163361"/>
    <lineage>
        <taxon>Bacteria</taxon>
        <taxon>Bacillati</taxon>
        <taxon>Actinomycetota</taxon>
        <taxon>Actinomycetes</taxon>
        <taxon>Kitasatosporales</taxon>
        <taxon>Streptomycetaceae</taxon>
        <taxon>Streptomyces</taxon>
    </lineage>
</organism>
<dbReference type="GO" id="GO:0005524">
    <property type="term" value="F:ATP binding"/>
    <property type="evidence" value="ECO:0007669"/>
    <property type="project" value="UniProtKB-KW"/>
</dbReference>
<sequence>QLAEAVAGRDMSAEIAGGMLLAGPFVQPDSEGERLRLLHPAIGAAVRAGLPDARTAQSRIAVALLSAVPGQDWGQADPYVRDHIAGHALESGQLPQLLT</sequence>
<evidence type="ECO:0000313" key="1">
    <source>
        <dbReference type="EMBL" id="MBO0517778.1"/>
    </source>
</evidence>
<keyword evidence="2" id="KW-1185">Reference proteome</keyword>
<comment type="caution">
    <text evidence="1">The sequence shown here is derived from an EMBL/GenBank/DDBJ whole genome shotgun (WGS) entry which is preliminary data.</text>
</comment>
<feature type="non-terminal residue" evidence="1">
    <location>
        <position position="99"/>
    </location>
</feature>
<dbReference type="EMBL" id="JAFLRJ010000845">
    <property type="protein sequence ID" value="MBO0517778.1"/>
    <property type="molecule type" value="Genomic_DNA"/>
</dbReference>
<reference evidence="1" key="1">
    <citation type="submission" date="2021-03" db="EMBL/GenBank/DDBJ databases">
        <title>Streptomyces poriferae sp. nov., a novel marine sponge-derived Actinobacteria species with anti-MRSA activity.</title>
        <authorList>
            <person name="Sandoval-Powers M."/>
            <person name="Kralova S."/>
            <person name="Nguyen G.-S."/>
            <person name="Fawwal D."/>
            <person name="Degnes K."/>
            <person name="Klinkenberg G."/>
            <person name="Sletta H."/>
            <person name="Wentzel A."/>
            <person name="Liles M.R."/>
        </authorList>
    </citation>
    <scope>NUCLEOTIDE SEQUENCE</scope>
    <source>
        <strain evidence="1">DSM 41794</strain>
    </source>
</reference>
<evidence type="ECO:0000313" key="2">
    <source>
        <dbReference type="Proteomes" id="UP000664167"/>
    </source>
</evidence>
<keyword evidence="1" id="KW-0547">Nucleotide-binding</keyword>
<dbReference type="Proteomes" id="UP000664167">
    <property type="component" value="Unassembled WGS sequence"/>
</dbReference>
<accession>A0A939FGZ3</accession>
<gene>
    <name evidence="1" type="ORF">J0695_39440</name>
</gene>
<feature type="non-terminal residue" evidence="1">
    <location>
        <position position="1"/>
    </location>
</feature>
<name>A0A939FGZ3_9ACTN</name>
<keyword evidence="1" id="KW-0067">ATP-binding</keyword>
<dbReference type="AlphaFoldDB" id="A0A939FGZ3"/>
<proteinExistence type="predicted"/>